<evidence type="ECO:0000313" key="2">
    <source>
        <dbReference type="EMBL" id="KAG5758073.1"/>
    </source>
</evidence>
<evidence type="ECO:0000313" key="3">
    <source>
        <dbReference type="Proteomes" id="UP000750502"/>
    </source>
</evidence>
<keyword evidence="3" id="KW-1185">Reference proteome</keyword>
<reference evidence="2" key="2">
    <citation type="submission" date="2020-10" db="EMBL/GenBank/DDBJ databases">
        <authorList>
            <person name="Peck L.D."/>
            <person name="Nowell R.W."/>
            <person name="Flood J."/>
            <person name="Ryan M.J."/>
            <person name="Barraclough T.G."/>
        </authorList>
    </citation>
    <scope>NUCLEOTIDE SEQUENCE</scope>
    <source>
        <strain evidence="2">IMI 127659i</strain>
    </source>
</reference>
<evidence type="ECO:0000256" key="1">
    <source>
        <dbReference type="SAM" id="MobiDB-lite"/>
    </source>
</evidence>
<dbReference type="AlphaFoldDB" id="A0A9P7KZ77"/>
<proteinExistence type="predicted"/>
<dbReference type="EMBL" id="JADFTT010000907">
    <property type="protein sequence ID" value="KAG5758073.1"/>
    <property type="molecule type" value="Genomic_DNA"/>
</dbReference>
<gene>
    <name evidence="2" type="ORF">H9Q72_013787</name>
</gene>
<feature type="compositionally biased region" description="Polar residues" evidence="1">
    <location>
        <begin position="160"/>
        <end position="170"/>
    </location>
</feature>
<dbReference type="Proteomes" id="UP000750502">
    <property type="component" value="Unassembled WGS sequence"/>
</dbReference>
<protein>
    <submittedName>
        <fullName evidence="2">Uncharacterized protein</fullName>
    </submittedName>
</protein>
<feature type="compositionally biased region" description="Polar residues" evidence="1">
    <location>
        <begin position="113"/>
        <end position="123"/>
    </location>
</feature>
<reference evidence="2" key="1">
    <citation type="journal article" date="2020" name="bioRxiv">
        <title>Historical genomics reveals the evolutionary mechanisms behind multiple outbreaks of the host-specific coffee wilt pathogen Fusarium xylarioides.</title>
        <authorList>
            <person name="Peck D."/>
            <person name="Nowell R.W."/>
            <person name="Flood J."/>
            <person name="Ryan M.J."/>
            <person name="Barraclough T.G."/>
        </authorList>
    </citation>
    <scope>NUCLEOTIDE SEQUENCE</scope>
    <source>
        <strain evidence="2">IMI 127659i</strain>
    </source>
</reference>
<name>A0A9P7KZ77_9HYPO</name>
<feature type="compositionally biased region" description="Low complexity" evidence="1">
    <location>
        <begin position="101"/>
        <end position="112"/>
    </location>
</feature>
<organism evidence="2 3">
    <name type="scientific">Fusarium xylarioides</name>
    <dbReference type="NCBI Taxonomy" id="221167"/>
    <lineage>
        <taxon>Eukaryota</taxon>
        <taxon>Fungi</taxon>
        <taxon>Dikarya</taxon>
        <taxon>Ascomycota</taxon>
        <taxon>Pezizomycotina</taxon>
        <taxon>Sordariomycetes</taxon>
        <taxon>Hypocreomycetidae</taxon>
        <taxon>Hypocreales</taxon>
        <taxon>Nectriaceae</taxon>
        <taxon>Fusarium</taxon>
        <taxon>Fusarium fujikuroi species complex</taxon>
    </lineage>
</organism>
<sequence>MADTEGGPEEYVEAMSELAAMQQAFLQISEIRNHKLLPPATVNAASYIVLSSMDTITRFLECTKQYQRWLEDPRTSSFQSSWHKIVLLSAASYSTPLPAAVAQYQAADQDSQTPSTTESSTALPPTPEGGSTHDRDADMAENNQKGSSSPPPSAEHSDRTIQTSEGSNMH</sequence>
<dbReference type="OrthoDB" id="3045089at2759"/>
<comment type="caution">
    <text evidence="2">The sequence shown here is derived from an EMBL/GenBank/DDBJ whole genome shotgun (WGS) entry which is preliminary data.</text>
</comment>
<feature type="region of interest" description="Disordered" evidence="1">
    <location>
        <begin position="101"/>
        <end position="170"/>
    </location>
</feature>
<accession>A0A9P7KZ77</accession>